<protein>
    <submittedName>
        <fullName evidence="2">Uncharacterized protein</fullName>
    </submittedName>
</protein>
<dbReference type="Proteomes" id="UP000251670">
    <property type="component" value="Unassembled WGS sequence"/>
</dbReference>
<accession>A0A2X2VMG8</accession>
<keyword evidence="3" id="KW-1185">Reference proteome</keyword>
<proteinExistence type="predicted"/>
<dbReference type="STRING" id="445960.SAMN05421542_2813"/>
<evidence type="ECO:0000313" key="4">
    <source>
        <dbReference type="Proteomes" id="UP000251670"/>
    </source>
</evidence>
<reference evidence="2 4" key="2">
    <citation type="submission" date="2018-06" db="EMBL/GenBank/DDBJ databases">
        <authorList>
            <consortium name="Pathogen Informatics"/>
            <person name="Doyle S."/>
        </authorList>
    </citation>
    <scope>NUCLEOTIDE SEQUENCE [LARGE SCALE GENOMIC DNA]</scope>
    <source>
        <strain evidence="2 4">NCTC13492</strain>
    </source>
</reference>
<evidence type="ECO:0000313" key="3">
    <source>
        <dbReference type="Proteomes" id="UP000199426"/>
    </source>
</evidence>
<gene>
    <name evidence="2" type="ORF">NCTC13492_01630</name>
    <name evidence="1" type="ORF">SAMN05421542_2813</name>
</gene>
<organism evidence="2 4">
    <name type="scientific">Chryseobacterium jejuense</name>
    <dbReference type="NCBI Taxonomy" id="445960"/>
    <lineage>
        <taxon>Bacteria</taxon>
        <taxon>Pseudomonadati</taxon>
        <taxon>Bacteroidota</taxon>
        <taxon>Flavobacteriia</taxon>
        <taxon>Flavobacteriales</taxon>
        <taxon>Weeksellaceae</taxon>
        <taxon>Chryseobacterium group</taxon>
        <taxon>Chryseobacterium</taxon>
    </lineage>
</organism>
<evidence type="ECO:0000313" key="2">
    <source>
        <dbReference type="EMBL" id="SQB28047.1"/>
    </source>
</evidence>
<reference evidence="1 3" key="1">
    <citation type="submission" date="2016-10" db="EMBL/GenBank/DDBJ databases">
        <authorList>
            <person name="Varghese N."/>
            <person name="Submissions S."/>
        </authorList>
    </citation>
    <scope>NUCLEOTIDE SEQUENCE [LARGE SCALE GENOMIC DNA]</scope>
    <source>
        <strain evidence="1 3">DSM 19299</strain>
    </source>
</reference>
<dbReference type="EMBL" id="FNEG01000004">
    <property type="protein sequence ID" value="SDJ14945.1"/>
    <property type="molecule type" value="Genomic_DNA"/>
</dbReference>
<name>A0A2X2VMG8_CHRJE</name>
<evidence type="ECO:0000313" key="1">
    <source>
        <dbReference type="EMBL" id="SDJ14945.1"/>
    </source>
</evidence>
<dbReference type="EMBL" id="UAWB01000002">
    <property type="protein sequence ID" value="SQB28047.1"/>
    <property type="molecule type" value="Genomic_DNA"/>
</dbReference>
<dbReference type="AlphaFoldDB" id="A0A2X2VMG8"/>
<sequence>MDLSMIFYSKHRCGLLGSIENKNPLNINFKGLYYCTCNLYAIYKLSISRYNYVNFI</sequence>
<dbReference type="Proteomes" id="UP000199426">
    <property type="component" value="Unassembled WGS sequence"/>
</dbReference>